<proteinExistence type="predicted"/>
<dbReference type="InterPro" id="IPR000182">
    <property type="entry name" value="GNAT_dom"/>
</dbReference>
<protein>
    <submittedName>
        <fullName evidence="2">N-acetyltransferase domain-containing protein</fullName>
    </submittedName>
</protein>
<sequence length="355" mass="39587">MTRVAIFAKDFVCNTARVVMRKSKLGHRNMSGSLIQTVKEEEETYQVQALRPKNLPNIRFRVRPANEDDLPILVKIRQDMGIHDVPTSLLSWMKLDPDGIKIAETETGDVVGSCSSVFNGDDDDGIYFGGIYCVEPKFQGTGIGQNLFKSCVEHYGTGNCGLNAVPGMYEVYRDRAGFPVEEPDWVCVKNQTSTDVSQNVLSNIVPPGVDIQPYQDSFLPAMVAYDQALIGFKRSLQLLYSCEEVDNKTLVAFKDGVCVGFGTIKESCLGAGRIGPLYADEPVIAEVILRRLLDSFPERKGFAMMTISNNMHANSFLRKLGCPAKEECRRLYSSKRLMVDTSKIYAHFDINFSPF</sequence>
<dbReference type="InterPro" id="IPR041496">
    <property type="entry name" value="YitH/HolE_GNAT"/>
</dbReference>
<accession>A0AAV4W0C1</accession>
<dbReference type="SUPFAM" id="SSF55729">
    <property type="entry name" value="Acyl-CoA N-acyltransferases (Nat)"/>
    <property type="match status" value="1"/>
</dbReference>
<reference evidence="2 3" key="1">
    <citation type="submission" date="2021-06" db="EMBL/GenBank/DDBJ databases">
        <title>Caerostris darwini draft genome.</title>
        <authorList>
            <person name="Kono N."/>
            <person name="Arakawa K."/>
        </authorList>
    </citation>
    <scope>NUCLEOTIDE SEQUENCE [LARGE SCALE GENOMIC DNA]</scope>
</reference>
<evidence type="ECO:0000313" key="2">
    <source>
        <dbReference type="EMBL" id="GIY76147.1"/>
    </source>
</evidence>
<dbReference type="PROSITE" id="PS51186">
    <property type="entry name" value="GNAT"/>
    <property type="match status" value="1"/>
</dbReference>
<dbReference type="Pfam" id="PF00583">
    <property type="entry name" value="Acetyltransf_1"/>
    <property type="match status" value="1"/>
</dbReference>
<dbReference type="EMBL" id="BPLQ01013956">
    <property type="protein sequence ID" value="GIY76147.1"/>
    <property type="molecule type" value="Genomic_DNA"/>
</dbReference>
<dbReference type="PANTHER" id="PTHR47237">
    <property type="entry name" value="SLL0310 PROTEIN"/>
    <property type="match status" value="1"/>
</dbReference>
<dbReference type="GO" id="GO:0016747">
    <property type="term" value="F:acyltransferase activity, transferring groups other than amino-acyl groups"/>
    <property type="evidence" value="ECO:0007669"/>
    <property type="project" value="InterPro"/>
</dbReference>
<dbReference type="AlphaFoldDB" id="A0AAV4W0C1"/>
<organism evidence="2 3">
    <name type="scientific">Caerostris darwini</name>
    <dbReference type="NCBI Taxonomy" id="1538125"/>
    <lineage>
        <taxon>Eukaryota</taxon>
        <taxon>Metazoa</taxon>
        <taxon>Ecdysozoa</taxon>
        <taxon>Arthropoda</taxon>
        <taxon>Chelicerata</taxon>
        <taxon>Arachnida</taxon>
        <taxon>Araneae</taxon>
        <taxon>Araneomorphae</taxon>
        <taxon>Entelegynae</taxon>
        <taxon>Araneoidea</taxon>
        <taxon>Araneidae</taxon>
        <taxon>Caerostris</taxon>
    </lineage>
</organism>
<name>A0AAV4W0C1_9ARAC</name>
<feature type="domain" description="N-acetyltransferase" evidence="1">
    <location>
        <begin position="60"/>
        <end position="194"/>
    </location>
</feature>
<dbReference type="Pfam" id="PF18014">
    <property type="entry name" value="Acetyltransf_18"/>
    <property type="match status" value="1"/>
</dbReference>
<dbReference type="InterPro" id="IPR016181">
    <property type="entry name" value="Acyl_CoA_acyltransferase"/>
</dbReference>
<dbReference type="Gene3D" id="3.40.630.90">
    <property type="match status" value="1"/>
</dbReference>
<dbReference type="Proteomes" id="UP001054837">
    <property type="component" value="Unassembled WGS sequence"/>
</dbReference>
<gene>
    <name evidence="2" type="primary">AVEN_200388_1</name>
    <name evidence="2" type="ORF">CDAR_461001</name>
</gene>
<evidence type="ECO:0000313" key="3">
    <source>
        <dbReference type="Proteomes" id="UP001054837"/>
    </source>
</evidence>
<dbReference type="InterPro" id="IPR052729">
    <property type="entry name" value="Acyl/Acetyltrans_Enzymes"/>
</dbReference>
<evidence type="ECO:0000259" key="1">
    <source>
        <dbReference type="PROSITE" id="PS51186"/>
    </source>
</evidence>
<keyword evidence="3" id="KW-1185">Reference proteome</keyword>
<dbReference type="PANTHER" id="PTHR47237:SF1">
    <property type="entry name" value="SLL0310 PROTEIN"/>
    <property type="match status" value="1"/>
</dbReference>
<comment type="caution">
    <text evidence="2">The sequence shown here is derived from an EMBL/GenBank/DDBJ whole genome shotgun (WGS) entry which is preliminary data.</text>
</comment>
<dbReference type="CDD" id="cd04301">
    <property type="entry name" value="NAT_SF"/>
    <property type="match status" value="1"/>
</dbReference>
<dbReference type="Gene3D" id="3.40.630.30">
    <property type="match status" value="1"/>
</dbReference>